<accession>A0ABP9CWU6</accession>
<comment type="caution">
    <text evidence="2">The sequence shown here is derived from an EMBL/GenBank/DDBJ whole genome shotgun (WGS) entry which is preliminary data.</text>
</comment>
<dbReference type="CDD" id="cd00657">
    <property type="entry name" value="Ferritin_like"/>
    <property type="match status" value="1"/>
</dbReference>
<name>A0ABP9CWU6_9ACTN</name>
<feature type="domain" description="DUF4439" evidence="1">
    <location>
        <begin position="30"/>
        <end position="167"/>
    </location>
</feature>
<reference evidence="3" key="1">
    <citation type="journal article" date="2019" name="Int. J. Syst. Evol. Microbiol.">
        <title>The Global Catalogue of Microorganisms (GCM) 10K type strain sequencing project: providing services to taxonomists for standard genome sequencing and annotation.</title>
        <authorList>
            <consortium name="The Broad Institute Genomics Platform"/>
            <consortium name="The Broad Institute Genome Sequencing Center for Infectious Disease"/>
            <person name="Wu L."/>
            <person name="Ma J."/>
        </authorList>
    </citation>
    <scope>NUCLEOTIDE SEQUENCE [LARGE SCALE GENOMIC DNA]</scope>
    <source>
        <strain evidence="3">JCM 18542</strain>
    </source>
</reference>
<sequence>MTETPAATSAPAAASAVTDPARLTDADIAALTAALGAEDAALYAYGTATAFARPDRLPQIAEHAAAHRARRAAVIGILTAAGAPVPPSAAGYTLPFPVDDPVSAARLAVVAEHDCAVAWRSALEHADSAGVRDFSATALADAAVRAGKWRVALGTVPATVAFPGTPEA</sequence>
<gene>
    <name evidence="2" type="ORF">GCM10023353_22740</name>
</gene>
<dbReference type="RefSeq" id="WP_307811017.1">
    <property type="nucleotide sequence ID" value="NZ_BAABKQ010000001.1"/>
</dbReference>
<dbReference type="SUPFAM" id="SSF47240">
    <property type="entry name" value="Ferritin-like"/>
    <property type="match status" value="1"/>
</dbReference>
<dbReference type="Proteomes" id="UP001500839">
    <property type="component" value="Unassembled WGS sequence"/>
</dbReference>
<dbReference type="Pfam" id="PF14530">
    <property type="entry name" value="DUF4439"/>
    <property type="match status" value="1"/>
</dbReference>
<dbReference type="InterPro" id="IPR012347">
    <property type="entry name" value="Ferritin-like"/>
</dbReference>
<dbReference type="Gene3D" id="1.20.1260.10">
    <property type="match status" value="1"/>
</dbReference>
<evidence type="ECO:0000313" key="3">
    <source>
        <dbReference type="Proteomes" id="UP001500839"/>
    </source>
</evidence>
<dbReference type="InterPro" id="IPR029447">
    <property type="entry name" value="DUF4439"/>
</dbReference>
<evidence type="ECO:0000259" key="1">
    <source>
        <dbReference type="Pfam" id="PF14530"/>
    </source>
</evidence>
<keyword evidence="3" id="KW-1185">Reference proteome</keyword>
<evidence type="ECO:0000313" key="2">
    <source>
        <dbReference type="EMBL" id="GAA4816122.1"/>
    </source>
</evidence>
<dbReference type="InterPro" id="IPR009078">
    <property type="entry name" value="Ferritin-like_SF"/>
</dbReference>
<organism evidence="2 3">
    <name type="scientific">Tomitella cavernea</name>
    <dbReference type="NCBI Taxonomy" id="1387982"/>
    <lineage>
        <taxon>Bacteria</taxon>
        <taxon>Bacillati</taxon>
        <taxon>Actinomycetota</taxon>
        <taxon>Actinomycetes</taxon>
        <taxon>Mycobacteriales</taxon>
        <taxon>Tomitella</taxon>
    </lineage>
</organism>
<proteinExistence type="predicted"/>
<protein>
    <recommendedName>
        <fullName evidence="1">DUF4439 domain-containing protein</fullName>
    </recommendedName>
</protein>
<dbReference type="EMBL" id="BAABKQ010000001">
    <property type="protein sequence ID" value="GAA4816122.1"/>
    <property type="molecule type" value="Genomic_DNA"/>
</dbReference>